<dbReference type="InterPro" id="IPR001763">
    <property type="entry name" value="Rhodanese-like_dom"/>
</dbReference>
<name>A0A0F3IFM1_9GAMM</name>
<sequence length="107" mass="12233">MKKFQTISVNEAQTIITEAQPMILDCRELKDYRRSHIAGALHVHEGLKESLVKSKNKQQALLIYCYYGHASEHLAEFFCDFGFGTVYSLAGGYSSWQEQQVLNGRRC</sequence>
<dbReference type="PANTHER" id="PTHR43031">
    <property type="entry name" value="FAD-DEPENDENT OXIDOREDUCTASE"/>
    <property type="match status" value="1"/>
</dbReference>
<dbReference type="AlphaFoldDB" id="A0A0F3IFM1"/>
<dbReference type="Pfam" id="PF00581">
    <property type="entry name" value="Rhodanese"/>
    <property type="match status" value="1"/>
</dbReference>
<dbReference type="PROSITE" id="PS50206">
    <property type="entry name" value="RHODANESE_3"/>
    <property type="match status" value="1"/>
</dbReference>
<keyword evidence="3" id="KW-1185">Reference proteome</keyword>
<reference evidence="3" key="1">
    <citation type="submission" date="2015-03" db="EMBL/GenBank/DDBJ databases">
        <title>Draft genome sequence of a novel methanotroph (Sn10-6) isolated from flooded ricefield rhizosphere in India.</title>
        <authorList>
            <person name="Pandit P.S."/>
            <person name="Pore S.D."/>
            <person name="Arora P."/>
            <person name="Kapse N.G."/>
            <person name="Dhakephalkar P.K."/>
            <person name="Rahalkar M.C."/>
        </authorList>
    </citation>
    <scope>NUCLEOTIDE SEQUENCE [LARGE SCALE GENOMIC DNA]</scope>
    <source>
        <strain evidence="3">Sn10-6</strain>
    </source>
</reference>
<organism evidence="2 3">
    <name type="scientific">Methylocucumis oryzae</name>
    <dbReference type="NCBI Taxonomy" id="1632867"/>
    <lineage>
        <taxon>Bacteria</taxon>
        <taxon>Pseudomonadati</taxon>
        <taxon>Pseudomonadota</taxon>
        <taxon>Gammaproteobacteria</taxon>
        <taxon>Methylococcales</taxon>
        <taxon>Methylococcaceae</taxon>
        <taxon>Methylocucumis</taxon>
    </lineage>
</organism>
<dbReference type="GO" id="GO:0016740">
    <property type="term" value="F:transferase activity"/>
    <property type="evidence" value="ECO:0007669"/>
    <property type="project" value="UniProtKB-KW"/>
</dbReference>
<keyword evidence="2" id="KW-0808">Transferase</keyword>
<dbReference type="SUPFAM" id="SSF52821">
    <property type="entry name" value="Rhodanese/Cell cycle control phosphatase"/>
    <property type="match status" value="1"/>
</dbReference>
<proteinExistence type="predicted"/>
<dbReference type="EMBL" id="LAJX01000203">
    <property type="protein sequence ID" value="KJV05590.1"/>
    <property type="molecule type" value="Genomic_DNA"/>
</dbReference>
<protein>
    <submittedName>
        <fullName evidence="2">Sulfurtransferase</fullName>
    </submittedName>
</protein>
<comment type="caution">
    <text evidence="2">The sequence shown here is derived from an EMBL/GenBank/DDBJ whole genome shotgun (WGS) entry which is preliminary data.</text>
</comment>
<dbReference type="OrthoDB" id="9811849at2"/>
<dbReference type="Proteomes" id="UP000033684">
    <property type="component" value="Unassembled WGS sequence"/>
</dbReference>
<evidence type="ECO:0000259" key="1">
    <source>
        <dbReference type="PROSITE" id="PS50206"/>
    </source>
</evidence>
<dbReference type="Gene3D" id="3.40.250.10">
    <property type="entry name" value="Rhodanese-like domain"/>
    <property type="match status" value="1"/>
</dbReference>
<dbReference type="InterPro" id="IPR036873">
    <property type="entry name" value="Rhodanese-like_dom_sf"/>
</dbReference>
<feature type="domain" description="Rhodanese" evidence="1">
    <location>
        <begin position="17"/>
        <end position="101"/>
    </location>
</feature>
<evidence type="ECO:0000313" key="3">
    <source>
        <dbReference type="Proteomes" id="UP000033684"/>
    </source>
</evidence>
<dbReference type="InterPro" id="IPR050229">
    <property type="entry name" value="GlpE_sulfurtransferase"/>
</dbReference>
<gene>
    <name evidence="2" type="ORF">VZ94_17010</name>
</gene>
<reference evidence="2 3" key="2">
    <citation type="journal article" date="2016" name="Microb. Ecol.">
        <title>Genome Characteristics of a Novel Type I Methanotroph (Sn10-6) Isolated from a Flooded Indian Rice Field.</title>
        <authorList>
            <person name="Rahalkar M.C."/>
            <person name="Pandit P.S."/>
            <person name="Dhakephalkar P.K."/>
            <person name="Pore S."/>
            <person name="Arora P."/>
            <person name="Kapse N."/>
        </authorList>
    </citation>
    <scope>NUCLEOTIDE SEQUENCE [LARGE SCALE GENOMIC DNA]</scope>
    <source>
        <strain evidence="2 3">Sn10-6</strain>
    </source>
</reference>
<dbReference type="SMART" id="SM00450">
    <property type="entry name" value="RHOD"/>
    <property type="match status" value="1"/>
</dbReference>
<accession>A0A0F3IFM1</accession>
<dbReference type="RefSeq" id="WP_045780133.1">
    <property type="nucleotide sequence ID" value="NZ_LAJX01000203.1"/>
</dbReference>
<evidence type="ECO:0000313" key="2">
    <source>
        <dbReference type="EMBL" id="KJV05590.1"/>
    </source>
</evidence>
<dbReference type="PANTHER" id="PTHR43031:SF1">
    <property type="entry name" value="PYRIDINE NUCLEOTIDE-DISULPHIDE OXIDOREDUCTASE"/>
    <property type="match status" value="1"/>
</dbReference>
<dbReference type="PATRIC" id="fig|1632867.3.peg.2334"/>